<dbReference type="RefSeq" id="WP_133286207.1">
    <property type="nucleotide sequence ID" value="NZ_BJJW01000036.1"/>
</dbReference>
<name>A0A5A5U7S7_LEUCI</name>
<evidence type="ECO:0000313" key="2">
    <source>
        <dbReference type="Proteomes" id="UP000323274"/>
    </source>
</evidence>
<organism evidence="1 2">
    <name type="scientific">Leuconostoc citreum</name>
    <dbReference type="NCBI Taxonomy" id="33964"/>
    <lineage>
        <taxon>Bacteria</taxon>
        <taxon>Bacillati</taxon>
        <taxon>Bacillota</taxon>
        <taxon>Bacilli</taxon>
        <taxon>Lactobacillales</taxon>
        <taxon>Lactobacillaceae</taxon>
        <taxon>Leuconostoc</taxon>
    </lineage>
</organism>
<sequence>MKDAIEIRTEHIKNLAKRKNFLTKKYANQIASDVPKKIHDELQLIDTLLADSDVPEEIYQSSPKMITIRNSRDEEWYFQQMLNWLKRHPDVINGQFARSTIYKFALHFFVENIVLNSKNANLTIGELASRLNDLTQSKNEVKLTAQNKNIEESLSFMMSMIYRLMDTVPESIDPTNKVQYMLNPMSEIELKALGTETELEEDSELAKSFAAYKNIRFRDKQRIKKINQERGIISND</sequence>
<dbReference type="AlphaFoldDB" id="A0A5A5U7S7"/>
<protein>
    <submittedName>
        <fullName evidence="1">Uncharacterized protein</fullName>
    </submittedName>
</protein>
<dbReference type="Proteomes" id="UP000323274">
    <property type="component" value="Unassembled WGS sequence"/>
</dbReference>
<dbReference type="EMBL" id="BJJW01000036">
    <property type="protein sequence ID" value="GDZ84785.1"/>
    <property type="molecule type" value="Genomic_DNA"/>
</dbReference>
<accession>A0A5A5U7S7</accession>
<reference evidence="1 2" key="1">
    <citation type="submission" date="2019-04" db="EMBL/GenBank/DDBJ databases">
        <title>A pseudo-fructophilic Leuconostoc citreum strain F192-5 isolated from peel of satsuma mandarin: the first report for isolation and characterization of strain-dependent fructophilic-like characteristics.</title>
        <authorList>
            <person name="Maeno S."/>
            <person name="Tanizawa Y."/>
            <person name="Kajikawa A."/>
            <person name="Kanesaki Y."/>
            <person name="Kubota E."/>
            <person name="Arita M."/>
            <person name="Leon D."/>
            <person name="Endo A."/>
        </authorList>
    </citation>
    <scope>NUCLEOTIDE SEQUENCE [LARGE SCALE GENOMIC DNA]</scope>
    <source>
        <strain evidence="1 2">F192-5</strain>
    </source>
</reference>
<proteinExistence type="predicted"/>
<gene>
    <name evidence="1" type="ORF">LCIT_20270</name>
</gene>
<comment type="caution">
    <text evidence="1">The sequence shown here is derived from an EMBL/GenBank/DDBJ whole genome shotgun (WGS) entry which is preliminary data.</text>
</comment>
<evidence type="ECO:0000313" key="1">
    <source>
        <dbReference type="EMBL" id="GDZ84785.1"/>
    </source>
</evidence>